<evidence type="ECO:0000313" key="2">
    <source>
        <dbReference type="Proteomes" id="UP001596516"/>
    </source>
</evidence>
<name>A0ABW2ULJ0_9RHOB</name>
<evidence type="ECO:0008006" key="3">
    <source>
        <dbReference type="Google" id="ProtNLM"/>
    </source>
</evidence>
<dbReference type="EMBL" id="JBHTFQ010000008">
    <property type="protein sequence ID" value="MFC7705594.1"/>
    <property type="molecule type" value="Genomic_DNA"/>
</dbReference>
<evidence type="ECO:0000313" key="1">
    <source>
        <dbReference type="EMBL" id="MFC7705594.1"/>
    </source>
</evidence>
<gene>
    <name evidence="1" type="ORF">ACFQXB_15500</name>
</gene>
<accession>A0ABW2ULJ0</accession>
<dbReference type="Proteomes" id="UP001596516">
    <property type="component" value="Unassembled WGS sequence"/>
</dbReference>
<protein>
    <recommendedName>
        <fullName evidence="3">Transposase</fullName>
    </recommendedName>
</protein>
<sequence length="64" mass="6998">MTAREVRVGMRIRLENEIGGLLKTFGVMLGKRVGGFAARDAIPTAMIEAMLPSWAGDHGRALDW</sequence>
<organism evidence="1 2">
    <name type="scientific">Plastorhodobacter daqingensis</name>
    <dbReference type="NCBI Taxonomy" id="1387281"/>
    <lineage>
        <taxon>Bacteria</taxon>
        <taxon>Pseudomonadati</taxon>
        <taxon>Pseudomonadota</taxon>
        <taxon>Alphaproteobacteria</taxon>
        <taxon>Rhodobacterales</taxon>
        <taxon>Paracoccaceae</taxon>
        <taxon>Plastorhodobacter</taxon>
    </lineage>
</organism>
<comment type="caution">
    <text evidence="1">The sequence shown here is derived from an EMBL/GenBank/DDBJ whole genome shotgun (WGS) entry which is preliminary data.</text>
</comment>
<reference evidence="2" key="1">
    <citation type="journal article" date="2019" name="Int. J. Syst. Evol. Microbiol.">
        <title>The Global Catalogue of Microorganisms (GCM) 10K type strain sequencing project: providing services to taxonomists for standard genome sequencing and annotation.</title>
        <authorList>
            <consortium name="The Broad Institute Genomics Platform"/>
            <consortium name="The Broad Institute Genome Sequencing Center for Infectious Disease"/>
            <person name="Wu L."/>
            <person name="Ma J."/>
        </authorList>
    </citation>
    <scope>NUCLEOTIDE SEQUENCE [LARGE SCALE GENOMIC DNA]</scope>
    <source>
        <strain evidence="2">CGMCC 1.12750</strain>
    </source>
</reference>
<dbReference type="RefSeq" id="WP_377405713.1">
    <property type="nucleotide sequence ID" value="NZ_JBHTFQ010000008.1"/>
</dbReference>
<keyword evidence="2" id="KW-1185">Reference proteome</keyword>
<proteinExistence type="predicted"/>